<comment type="caution">
    <text evidence="2">The sequence shown here is derived from an EMBL/GenBank/DDBJ whole genome shotgun (WGS) entry which is preliminary data.</text>
</comment>
<dbReference type="Gene3D" id="3.40.50.720">
    <property type="entry name" value="NAD(P)-binding Rossmann-like Domain"/>
    <property type="match status" value="1"/>
</dbReference>
<accession>A0A366CZ06</accession>
<dbReference type="Proteomes" id="UP000252586">
    <property type="component" value="Unassembled WGS sequence"/>
</dbReference>
<dbReference type="SUPFAM" id="SSF51735">
    <property type="entry name" value="NAD(P)-binding Rossmann-fold domains"/>
    <property type="match status" value="1"/>
</dbReference>
<reference evidence="2 3" key="1">
    <citation type="submission" date="2018-06" db="EMBL/GenBank/DDBJ databases">
        <title>Genomic Encyclopedia of Type Strains, Phase IV (KMG-IV): sequencing the most valuable type-strain genomes for metagenomic binning, comparative biology and taxonomic classification.</title>
        <authorList>
            <person name="Goeker M."/>
        </authorList>
    </citation>
    <scope>NUCLEOTIDE SEQUENCE [LARGE SCALE GENOMIC DNA]</scope>
    <source>
        <strain evidence="2 3">DSM 44599</strain>
    </source>
</reference>
<name>A0A366CZ06_9NOCA</name>
<evidence type="ECO:0000256" key="1">
    <source>
        <dbReference type="SAM" id="MobiDB-lite"/>
    </source>
</evidence>
<feature type="compositionally biased region" description="Basic and acidic residues" evidence="1">
    <location>
        <begin position="17"/>
        <end position="31"/>
    </location>
</feature>
<dbReference type="EMBL" id="QNRE01000020">
    <property type="protein sequence ID" value="RBO83033.1"/>
    <property type="molecule type" value="Genomic_DNA"/>
</dbReference>
<dbReference type="AlphaFoldDB" id="A0A366CZ06"/>
<dbReference type="InterPro" id="IPR036291">
    <property type="entry name" value="NAD(P)-bd_dom_sf"/>
</dbReference>
<dbReference type="STRING" id="1210090.GCA_001613185_06091"/>
<keyword evidence="3" id="KW-1185">Reference proteome</keyword>
<protein>
    <submittedName>
        <fullName evidence="2">Uncharacterized protein</fullName>
    </submittedName>
</protein>
<feature type="region of interest" description="Disordered" evidence="1">
    <location>
        <begin position="1"/>
        <end position="34"/>
    </location>
</feature>
<proteinExistence type="predicted"/>
<organism evidence="2 3">
    <name type="scientific">Nocardia puris</name>
    <dbReference type="NCBI Taxonomy" id="208602"/>
    <lineage>
        <taxon>Bacteria</taxon>
        <taxon>Bacillati</taxon>
        <taxon>Actinomycetota</taxon>
        <taxon>Actinomycetes</taxon>
        <taxon>Mycobacteriales</taxon>
        <taxon>Nocardiaceae</taxon>
        <taxon>Nocardia</taxon>
    </lineage>
</organism>
<sequence length="134" mass="14110">MAGTKVRPNGRPQVRQAETRSECGGDRRCAARSECGGTTSIAQTIRNISVSALTKNLADELGPKGVNVTVVHPGLTRTERLTARLSPQSEATGRAVADLEADLVRNSVRRVIDAGEVADVGDVPGVAAQRRDHG</sequence>
<evidence type="ECO:0000313" key="2">
    <source>
        <dbReference type="EMBL" id="RBO83033.1"/>
    </source>
</evidence>
<evidence type="ECO:0000313" key="3">
    <source>
        <dbReference type="Proteomes" id="UP000252586"/>
    </source>
</evidence>
<gene>
    <name evidence="2" type="ORF">DFR74_12032</name>
</gene>